<organism evidence="2 3">
    <name type="scientific">Streptomyces bangladeshensis</name>
    <dbReference type="NCBI Taxonomy" id="295352"/>
    <lineage>
        <taxon>Bacteria</taxon>
        <taxon>Bacillati</taxon>
        <taxon>Actinomycetota</taxon>
        <taxon>Actinomycetes</taxon>
        <taxon>Kitasatosporales</taxon>
        <taxon>Streptomycetaceae</taxon>
        <taxon>Streptomyces</taxon>
    </lineage>
</organism>
<feature type="signal peptide" evidence="1">
    <location>
        <begin position="1"/>
        <end position="40"/>
    </location>
</feature>
<gene>
    <name evidence="2" type="ORF">GCM10009787_19160</name>
</gene>
<dbReference type="InterPro" id="IPR036365">
    <property type="entry name" value="PGBD-like_sf"/>
</dbReference>
<accession>A0ABP5N6F1</accession>
<keyword evidence="1" id="KW-0732">Signal</keyword>
<dbReference type="Gene3D" id="1.10.101.10">
    <property type="entry name" value="PGBD-like superfamily/PGBD"/>
    <property type="match status" value="1"/>
</dbReference>
<feature type="chain" id="PRO_5046852132" description="Peptidoglycan binding-like domain-containing protein" evidence="1">
    <location>
        <begin position="41"/>
        <end position="186"/>
    </location>
</feature>
<dbReference type="SUPFAM" id="SSF47090">
    <property type="entry name" value="PGBD-like"/>
    <property type="match status" value="1"/>
</dbReference>
<sequence length="186" mass="20030">MTDKATQRVSRTGLRKKAAVLAVTAGLFGGLALSSTPASASAGQGVIAGVDIPWDDWGDEGPISATDYATSNVTAMWQQILWADGLLSWSDIDCQFGPTTTAATKNWQTKYQVPGGADGIVGQNTLNRAALHLSGAAGTNNRIIYNGRYDNRKITMTRQDDGRWGMWISSDLRPLWYNNATFTVCP</sequence>
<evidence type="ECO:0000313" key="2">
    <source>
        <dbReference type="EMBL" id="GAA2194194.1"/>
    </source>
</evidence>
<protein>
    <recommendedName>
        <fullName evidence="4">Peptidoglycan binding-like domain-containing protein</fullName>
    </recommendedName>
</protein>
<dbReference type="Proteomes" id="UP001501391">
    <property type="component" value="Unassembled WGS sequence"/>
</dbReference>
<proteinExistence type="predicted"/>
<evidence type="ECO:0000256" key="1">
    <source>
        <dbReference type="SAM" id="SignalP"/>
    </source>
</evidence>
<reference evidence="3" key="1">
    <citation type="journal article" date="2019" name="Int. J. Syst. Evol. Microbiol.">
        <title>The Global Catalogue of Microorganisms (GCM) 10K type strain sequencing project: providing services to taxonomists for standard genome sequencing and annotation.</title>
        <authorList>
            <consortium name="The Broad Institute Genomics Platform"/>
            <consortium name="The Broad Institute Genome Sequencing Center for Infectious Disease"/>
            <person name="Wu L."/>
            <person name="Ma J."/>
        </authorList>
    </citation>
    <scope>NUCLEOTIDE SEQUENCE [LARGE SCALE GENOMIC DNA]</scope>
    <source>
        <strain evidence="3">JCM 14924</strain>
    </source>
</reference>
<evidence type="ECO:0008006" key="4">
    <source>
        <dbReference type="Google" id="ProtNLM"/>
    </source>
</evidence>
<keyword evidence="3" id="KW-1185">Reference proteome</keyword>
<dbReference type="EMBL" id="BAAAOQ010000005">
    <property type="protein sequence ID" value="GAA2194194.1"/>
    <property type="molecule type" value="Genomic_DNA"/>
</dbReference>
<name>A0ABP5N6F1_9ACTN</name>
<evidence type="ECO:0000313" key="3">
    <source>
        <dbReference type="Proteomes" id="UP001501391"/>
    </source>
</evidence>
<comment type="caution">
    <text evidence="2">The sequence shown here is derived from an EMBL/GenBank/DDBJ whole genome shotgun (WGS) entry which is preliminary data.</text>
</comment>
<dbReference type="InterPro" id="IPR036366">
    <property type="entry name" value="PGBDSf"/>
</dbReference>